<sequence>MVDDELDAVGRPGRARASGWRALMAGKRQIRTVRLSETVSPFGPGAIVDILGESFMAVTGDKWPPSSVRQPISCDRLAAKLRVDELWAAPSTGNPEGPRTPGLEFVRFPAWLFCQECRRMVNWRRTMEKGQSPACPDCEGRLVPMRFVVACTDGSHAADVPWVDWTHRDADTACSAKDRLRFQPSRGSREGLSALEVTCDACKTRRSLGELRKDVLKKEGFTCRGAQPWQHEWGNCGRPLEVLQRGATSLHFGESVSAIDIPEVVGSAAELEERVKNHPYFTAIKHNPANNLLDDMIAELTAQYGYTADSVRGTVAALSGGEPNVLSAKGALVSEEYDAFMAAKAGTAPTENFVTRNVDLGEDGDSTVVAELRALISGVVIVDRLREVRASYGFRRYRPEADLVPAVPKSEFQKGWLPAVEGYGEGVFIQFDGAHVDEWAQHPEIMRRIGKITAHRDASTLGERLHTASPQYVLLHSFAHALMNELAFRSGYTAPSLRERIYCEAEGAYGAFIYTTSSDVEGTLGGLARQGEEPYLASVIVRALEQVAWCANDPVCSESDPQSIDGMNLSACHACMLAPETSCEGFNLLLDRTLLVGSPDLPGYFDNVTRLALESSIR</sequence>
<dbReference type="NCBIfam" id="NF038324">
    <property type="entry name" value="DrmB_fam"/>
    <property type="match status" value="1"/>
</dbReference>
<comment type="caution">
    <text evidence="2">The sequence shown here is derived from an EMBL/GenBank/DDBJ whole genome shotgun (WGS) entry which is preliminary data.</text>
</comment>
<evidence type="ECO:0000313" key="3">
    <source>
        <dbReference type="Proteomes" id="UP000298170"/>
    </source>
</evidence>
<protein>
    <submittedName>
        <fullName evidence="2">DUF1998 domain-containing protein</fullName>
    </submittedName>
</protein>
<accession>A0A4R9AEI3</accession>
<name>A0A4R9AEI3_9MICO</name>
<organism evidence="2 3">
    <name type="scientific">Cryobacterium suzukii</name>
    <dbReference type="NCBI Taxonomy" id="1259198"/>
    <lineage>
        <taxon>Bacteria</taxon>
        <taxon>Bacillati</taxon>
        <taxon>Actinomycetota</taxon>
        <taxon>Actinomycetes</taxon>
        <taxon>Micrococcales</taxon>
        <taxon>Microbacteriaceae</taxon>
        <taxon>Cryobacterium</taxon>
    </lineage>
</organism>
<dbReference type="EMBL" id="SOHJ01000011">
    <property type="protein sequence ID" value="TFD58945.1"/>
    <property type="molecule type" value="Genomic_DNA"/>
</dbReference>
<reference evidence="2 3" key="1">
    <citation type="submission" date="2019-03" db="EMBL/GenBank/DDBJ databases">
        <title>Genomics of glacier-inhabiting Cryobacterium strains.</title>
        <authorList>
            <person name="Liu Q."/>
            <person name="Xin Y.-H."/>
        </authorList>
    </citation>
    <scope>NUCLEOTIDE SEQUENCE [LARGE SCALE GENOMIC DNA]</scope>
    <source>
        <strain evidence="2 3">Sr39</strain>
    </source>
</reference>
<evidence type="ECO:0000313" key="2">
    <source>
        <dbReference type="EMBL" id="TFD58945.1"/>
    </source>
</evidence>
<dbReference type="Proteomes" id="UP000298170">
    <property type="component" value="Unassembled WGS sequence"/>
</dbReference>
<dbReference type="OrthoDB" id="9134227at2"/>
<proteinExistence type="predicted"/>
<dbReference type="InterPro" id="IPR018973">
    <property type="entry name" value="MZB"/>
</dbReference>
<dbReference type="InterPro" id="IPR047721">
    <property type="entry name" value="DrmB"/>
</dbReference>
<gene>
    <name evidence="2" type="ORF">E3T39_11325</name>
</gene>
<dbReference type="Pfam" id="PF09369">
    <property type="entry name" value="MZB"/>
    <property type="match status" value="1"/>
</dbReference>
<feature type="domain" description="MrfA-like Zn-binding" evidence="1">
    <location>
        <begin position="478"/>
        <end position="576"/>
    </location>
</feature>
<dbReference type="AlphaFoldDB" id="A0A4R9AEI3"/>
<keyword evidence="3" id="KW-1185">Reference proteome</keyword>
<evidence type="ECO:0000259" key="1">
    <source>
        <dbReference type="Pfam" id="PF09369"/>
    </source>
</evidence>